<proteinExistence type="predicted"/>
<dbReference type="EMBL" id="DRZC01000020">
    <property type="protein sequence ID" value="HHQ80130.1"/>
    <property type="molecule type" value="Genomic_DNA"/>
</dbReference>
<evidence type="ECO:0000313" key="1">
    <source>
        <dbReference type="EMBL" id="HHQ80130.1"/>
    </source>
</evidence>
<sequence length="82" mass="9572">MCSEEVDLRYTPISCTSHPVVRLRNVIGSLVERGVREVRVFFKAEDIPEDIMKLFLSKHGYLVKESRRLDDGSLMFIARREM</sequence>
<reference evidence="1" key="1">
    <citation type="journal article" date="2020" name="mSystems">
        <title>Genome- and Community-Level Interaction Insights into Carbon Utilization and Element Cycling Functions of Hydrothermarchaeota in Hydrothermal Sediment.</title>
        <authorList>
            <person name="Zhou Z."/>
            <person name="Liu Y."/>
            <person name="Xu W."/>
            <person name="Pan J."/>
            <person name="Luo Z.H."/>
            <person name="Li M."/>
        </authorList>
    </citation>
    <scope>NUCLEOTIDE SEQUENCE [LARGE SCALE GENOMIC DNA]</scope>
    <source>
        <strain evidence="1">SpSt-1116</strain>
    </source>
</reference>
<accession>A0A7J3ZL06</accession>
<dbReference type="AlphaFoldDB" id="A0A7J3ZL06"/>
<comment type="caution">
    <text evidence="1">The sequence shown here is derived from an EMBL/GenBank/DDBJ whole genome shotgun (WGS) entry which is preliminary data.</text>
</comment>
<organism evidence="1">
    <name type="scientific">Fervidicoccus fontis</name>
    <dbReference type="NCBI Taxonomy" id="683846"/>
    <lineage>
        <taxon>Archaea</taxon>
        <taxon>Thermoproteota</taxon>
        <taxon>Thermoprotei</taxon>
        <taxon>Fervidicoccales</taxon>
        <taxon>Fervidicoccaceae</taxon>
        <taxon>Fervidicoccus</taxon>
    </lineage>
</organism>
<evidence type="ECO:0008006" key="2">
    <source>
        <dbReference type="Google" id="ProtNLM"/>
    </source>
</evidence>
<gene>
    <name evidence="1" type="ORF">ENM78_01505</name>
</gene>
<name>A0A7J3ZL06_9CREN</name>
<protein>
    <recommendedName>
        <fullName evidence="2">Sulfurtransferase TusA family protein</fullName>
    </recommendedName>
</protein>